<organism evidence="2 3">
    <name type="scientific">Diplogelasinospora grovesii</name>
    <dbReference type="NCBI Taxonomy" id="303347"/>
    <lineage>
        <taxon>Eukaryota</taxon>
        <taxon>Fungi</taxon>
        <taxon>Dikarya</taxon>
        <taxon>Ascomycota</taxon>
        <taxon>Pezizomycotina</taxon>
        <taxon>Sordariomycetes</taxon>
        <taxon>Sordariomycetidae</taxon>
        <taxon>Sordariales</taxon>
        <taxon>Diplogelasinosporaceae</taxon>
        <taxon>Diplogelasinospora</taxon>
    </lineage>
</organism>
<protein>
    <recommendedName>
        <fullName evidence="4">Small secreted protein</fullName>
    </recommendedName>
</protein>
<dbReference type="EMBL" id="MU853851">
    <property type="protein sequence ID" value="KAK3937558.1"/>
    <property type="molecule type" value="Genomic_DNA"/>
</dbReference>
<accession>A0AAN6N3I3</accession>
<proteinExistence type="predicted"/>
<reference evidence="3" key="1">
    <citation type="journal article" date="2023" name="Mol. Phylogenet. Evol.">
        <title>Genome-scale phylogeny and comparative genomics of the fungal order Sordariales.</title>
        <authorList>
            <person name="Hensen N."/>
            <person name="Bonometti L."/>
            <person name="Westerberg I."/>
            <person name="Brannstrom I.O."/>
            <person name="Guillou S."/>
            <person name="Cros-Aarteil S."/>
            <person name="Calhoun S."/>
            <person name="Haridas S."/>
            <person name="Kuo A."/>
            <person name="Mondo S."/>
            <person name="Pangilinan J."/>
            <person name="Riley R."/>
            <person name="LaButti K."/>
            <person name="Andreopoulos B."/>
            <person name="Lipzen A."/>
            <person name="Chen C."/>
            <person name="Yan M."/>
            <person name="Daum C."/>
            <person name="Ng V."/>
            <person name="Clum A."/>
            <person name="Steindorff A."/>
            <person name="Ohm R.A."/>
            <person name="Martin F."/>
            <person name="Silar P."/>
            <person name="Natvig D.O."/>
            <person name="Lalanne C."/>
            <person name="Gautier V."/>
            <person name="Ament-Velasquez S.L."/>
            <person name="Kruys A."/>
            <person name="Hutchinson M.I."/>
            <person name="Powell A.J."/>
            <person name="Barry K."/>
            <person name="Miller A.N."/>
            <person name="Grigoriev I.V."/>
            <person name="Debuchy R."/>
            <person name="Gladieux P."/>
            <person name="Hiltunen Thoren M."/>
            <person name="Johannesson H."/>
        </authorList>
    </citation>
    <scope>NUCLEOTIDE SEQUENCE [LARGE SCALE GENOMIC DNA]</scope>
    <source>
        <strain evidence="3">CBS 340.73</strain>
    </source>
</reference>
<evidence type="ECO:0000256" key="1">
    <source>
        <dbReference type="SAM" id="SignalP"/>
    </source>
</evidence>
<evidence type="ECO:0008006" key="4">
    <source>
        <dbReference type="Google" id="ProtNLM"/>
    </source>
</evidence>
<name>A0AAN6N3I3_9PEZI</name>
<gene>
    <name evidence="2" type="ORF">QBC46DRAFT_415963</name>
</gene>
<dbReference type="AlphaFoldDB" id="A0AAN6N3I3"/>
<feature type="signal peptide" evidence="1">
    <location>
        <begin position="1"/>
        <end position="20"/>
    </location>
</feature>
<evidence type="ECO:0000313" key="2">
    <source>
        <dbReference type="EMBL" id="KAK3937558.1"/>
    </source>
</evidence>
<feature type="chain" id="PRO_5042925612" description="Small secreted protein" evidence="1">
    <location>
        <begin position="21"/>
        <end position="193"/>
    </location>
</feature>
<comment type="caution">
    <text evidence="2">The sequence shown here is derived from an EMBL/GenBank/DDBJ whole genome shotgun (WGS) entry which is preliminary data.</text>
</comment>
<keyword evidence="1" id="KW-0732">Signal</keyword>
<keyword evidence="3" id="KW-1185">Reference proteome</keyword>
<dbReference type="Proteomes" id="UP001303473">
    <property type="component" value="Unassembled WGS sequence"/>
</dbReference>
<evidence type="ECO:0000313" key="3">
    <source>
        <dbReference type="Proteomes" id="UP001303473"/>
    </source>
</evidence>
<sequence>MSVTHLLVPTLAFLAASAVAQLRLNVTAIGAQNGILTLECWEVDSPFYTSSDSATVGAKVAHLGNVSTLSWSVVPPGHYVSPHNAPYNQQVHLTWCRWVILLKGFGHITLPHDNSTGAYITGGEFGVIFAADTADVSCDGHISTYLSSTESVYLQIPTQDGTVPEHNRLHMGPCVAEEMAGLRMGNHLMHRSR</sequence>